<dbReference type="Proteomes" id="UP000814140">
    <property type="component" value="Unassembled WGS sequence"/>
</dbReference>
<reference evidence="1" key="2">
    <citation type="journal article" date="2022" name="New Phytol.">
        <title>Evolutionary transition to the ectomycorrhizal habit in the genomes of a hyperdiverse lineage of mushroom-forming fungi.</title>
        <authorList>
            <person name="Looney B."/>
            <person name="Miyauchi S."/>
            <person name="Morin E."/>
            <person name="Drula E."/>
            <person name="Courty P.E."/>
            <person name="Kohler A."/>
            <person name="Kuo A."/>
            <person name="LaButti K."/>
            <person name="Pangilinan J."/>
            <person name="Lipzen A."/>
            <person name="Riley R."/>
            <person name="Andreopoulos W."/>
            <person name="He G."/>
            <person name="Johnson J."/>
            <person name="Nolan M."/>
            <person name="Tritt A."/>
            <person name="Barry K.W."/>
            <person name="Grigoriev I.V."/>
            <person name="Nagy L.G."/>
            <person name="Hibbett D."/>
            <person name="Henrissat B."/>
            <person name="Matheny P.B."/>
            <person name="Labbe J."/>
            <person name="Martin F.M."/>
        </authorList>
    </citation>
    <scope>NUCLEOTIDE SEQUENCE</scope>
    <source>
        <strain evidence="1">HHB10654</strain>
    </source>
</reference>
<accession>A0ACB8SFZ0</accession>
<evidence type="ECO:0000313" key="2">
    <source>
        <dbReference type="Proteomes" id="UP000814140"/>
    </source>
</evidence>
<evidence type="ECO:0000313" key="1">
    <source>
        <dbReference type="EMBL" id="KAI0055142.1"/>
    </source>
</evidence>
<reference evidence="1" key="1">
    <citation type="submission" date="2021-03" db="EMBL/GenBank/DDBJ databases">
        <authorList>
            <consortium name="DOE Joint Genome Institute"/>
            <person name="Ahrendt S."/>
            <person name="Looney B.P."/>
            <person name="Miyauchi S."/>
            <person name="Morin E."/>
            <person name="Drula E."/>
            <person name="Courty P.E."/>
            <person name="Chicoki N."/>
            <person name="Fauchery L."/>
            <person name="Kohler A."/>
            <person name="Kuo A."/>
            <person name="Labutti K."/>
            <person name="Pangilinan J."/>
            <person name="Lipzen A."/>
            <person name="Riley R."/>
            <person name="Andreopoulos W."/>
            <person name="He G."/>
            <person name="Johnson J."/>
            <person name="Barry K.W."/>
            <person name="Grigoriev I.V."/>
            <person name="Nagy L."/>
            <person name="Hibbett D."/>
            <person name="Henrissat B."/>
            <person name="Matheny P.B."/>
            <person name="Labbe J."/>
            <person name="Martin F."/>
        </authorList>
    </citation>
    <scope>NUCLEOTIDE SEQUENCE</scope>
    <source>
        <strain evidence="1">HHB10654</strain>
    </source>
</reference>
<comment type="caution">
    <text evidence="1">The sequence shown here is derived from an EMBL/GenBank/DDBJ whole genome shotgun (WGS) entry which is preliminary data.</text>
</comment>
<gene>
    <name evidence="1" type="ORF">BV25DRAFT_290076</name>
</gene>
<dbReference type="EMBL" id="MU277309">
    <property type="protein sequence ID" value="KAI0055142.1"/>
    <property type="molecule type" value="Genomic_DNA"/>
</dbReference>
<proteinExistence type="predicted"/>
<name>A0ACB8SFZ0_9AGAM</name>
<keyword evidence="2" id="KW-1185">Reference proteome</keyword>
<sequence>MFSRIQGRRRQRALNLVTGPTKTSPVQIRPSSRPRRPKYSPVHDRRPLAAGTSLALNRDRRSTRVSLRRPAQALVPPPRGIQTSPCPATSPDKLSIRWYLYKGSDVDSLSLVYAPHL</sequence>
<protein>
    <submittedName>
        <fullName evidence="1">Uncharacterized protein</fullName>
    </submittedName>
</protein>
<organism evidence="1 2">
    <name type="scientific">Artomyces pyxidatus</name>
    <dbReference type="NCBI Taxonomy" id="48021"/>
    <lineage>
        <taxon>Eukaryota</taxon>
        <taxon>Fungi</taxon>
        <taxon>Dikarya</taxon>
        <taxon>Basidiomycota</taxon>
        <taxon>Agaricomycotina</taxon>
        <taxon>Agaricomycetes</taxon>
        <taxon>Russulales</taxon>
        <taxon>Auriscalpiaceae</taxon>
        <taxon>Artomyces</taxon>
    </lineage>
</organism>